<proteinExistence type="predicted"/>
<accession>A0ABU5U6M1</accession>
<dbReference type="EMBL" id="JAYGHT010000195">
    <property type="protein sequence ID" value="MEA5522860.1"/>
    <property type="molecule type" value="Genomic_DNA"/>
</dbReference>
<evidence type="ECO:0000313" key="2">
    <source>
        <dbReference type="EMBL" id="MEA5522860.1"/>
    </source>
</evidence>
<keyword evidence="1" id="KW-1133">Transmembrane helix</keyword>
<keyword evidence="1" id="KW-0812">Transmembrane</keyword>
<feature type="transmembrane region" description="Helical" evidence="1">
    <location>
        <begin position="33"/>
        <end position="53"/>
    </location>
</feature>
<keyword evidence="3" id="KW-1185">Reference proteome</keyword>
<dbReference type="Proteomes" id="UP001301728">
    <property type="component" value="Unassembled WGS sequence"/>
</dbReference>
<gene>
    <name evidence="2" type="ORF">VB854_28415</name>
</gene>
<feature type="transmembrane region" description="Helical" evidence="1">
    <location>
        <begin position="9"/>
        <end position="27"/>
    </location>
</feature>
<reference evidence="2 3" key="1">
    <citation type="submission" date="2023-12" db="EMBL/GenBank/DDBJ databases">
        <title>Baltic Sea Cyanobacteria.</title>
        <authorList>
            <person name="Delbaje E."/>
            <person name="Fewer D.P."/>
            <person name="Shishido T.K."/>
        </authorList>
    </citation>
    <scope>NUCLEOTIDE SEQUENCE [LARGE SCALE GENOMIC DNA]</scope>
    <source>
        <strain evidence="2 3">CCNP 1315</strain>
    </source>
</reference>
<protein>
    <submittedName>
        <fullName evidence="2">Uncharacterized protein</fullName>
    </submittedName>
</protein>
<comment type="caution">
    <text evidence="2">The sequence shown here is derived from an EMBL/GenBank/DDBJ whole genome shotgun (WGS) entry which is preliminary data.</text>
</comment>
<evidence type="ECO:0000313" key="3">
    <source>
        <dbReference type="Proteomes" id="UP001301728"/>
    </source>
</evidence>
<keyword evidence="1" id="KW-0472">Membrane</keyword>
<sequence>MGFKIGSTAIIWGFSTGMLAICIPLVSMTESGVILPLAVVCGATISTVVVWLSSFQTMKDDKKNDADS</sequence>
<organism evidence="2 3">
    <name type="scientific">Limnoraphis robusta CCNP1315</name>
    <dbReference type="NCBI Taxonomy" id="3110306"/>
    <lineage>
        <taxon>Bacteria</taxon>
        <taxon>Bacillati</taxon>
        <taxon>Cyanobacteriota</taxon>
        <taxon>Cyanophyceae</taxon>
        <taxon>Oscillatoriophycideae</taxon>
        <taxon>Oscillatoriales</taxon>
        <taxon>Sirenicapillariaceae</taxon>
        <taxon>Limnoraphis</taxon>
    </lineage>
</organism>
<evidence type="ECO:0000256" key="1">
    <source>
        <dbReference type="SAM" id="Phobius"/>
    </source>
</evidence>
<name>A0ABU5U6M1_9CYAN</name>
<dbReference type="RefSeq" id="WP_323274543.1">
    <property type="nucleotide sequence ID" value="NZ_JAYGHT010000195.1"/>
</dbReference>